<evidence type="ECO:0000313" key="1">
    <source>
        <dbReference type="EMBL" id="GEU37866.1"/>
    </source>
</evidence>
<comment type="caution">
    <text evidence="1">The sequence shown here is derived from an EMBL/GenBank/DDBJ whole genome shotgun (WGS) entry which is preliminary data.</text>
</comment>
<gene>
    <name evidence="1" type="ORF">Tci_009844</name>
</gene>
<dbReference type="GO" id="GO:0016787">
    <property type="term" value="F:hydrolase activity"/>
    <property type="evidence" value="ECO:0007669"/>
    <property type="project" value="UniProtKB-KW"/>
</dbReference>
<sequence>MMIIMTFPWLCVDDQTTMHAAGLGMSTANPVQIGKFVLEDGKVLTLSRKSSPSRNCIDPYPPCGALDWCCEGLKCDGIISGKCYPMSFCSASLQLDRPIASLQLDRPMLLSLRMQRYWIGHLCLV</sequence>
<accession>A0A6L2JLM3</accession>
<proteinExistence type="predicted"/>
<keyword evidence="1" id="KW-0378">Hydrolase</keyword>
<dbReference type="EMBL" id="BKCJ010000982">
    <property type="protein sequence ID" value="GEU37866.1"/>
    <property type="molecule type" value="Genomic_DNA"/>
</dbReference>
<protein>
    <submittedName>
        <fullName evidence="1">Acyl transferase/acyl hydrolase/lysophospholipase</fullName>
    </submittedName>
</protein>
<dbReference type="AlphaFoldDB" id="A0A6L2JLM3"/>
<keyword evidence="1" id="KW-0808">Transferase</keyword>
<dbReference type="GO" id="GO:0016740">
    <property type="term" value="F:transferase activity"/>
    <property type="evidence" value="ECO:0007669"/>
    <property type="project" value="UniProtKB-KW"/>
</dbReference>
<name>A0A6L2JLM3_TANCI</name>
<reference evidence="1" key="1">
    <citation type="journal article" date="2019" name="Sci. Rep.">
        <title>Draft genome of Tanacetum cinerariifolium, the natural source of mosquito coil.</title>
        <authorList>
            <person name="Yamashiro T."/>
            <person name="Shiraishi A."/>
            <person name="Satake H."/>
            <person name="Nakayama K."/>
        </authorList>
    </citation>
    <scope>NUCLEOTIDE SEQUENCE</scope>
</reference>
<organism evidence="1">
    <name type="scientific">Tanacetum cinerariifolium</name>
    <name type="common">Dalmatian daisy</name>
    <name type="synonym">Chrysanthemum cinerariifolium</name>
    <dbReference type="NCBI Taxonomy" id="118510"/>
    <lineage>
        <taxon>Eukaryota</taxon>
        <taxon>Viridiplantae</taxon>
        <taxon>Streptophyta</taxon>
        <taxon>Embryophyta</taxon>
        <taxon>Tracheophyta</taxon>
        <taxon>Spermatophyta</taxon>
        <taxon>Magnoliopsida</taxon>
        <taxon>eudicotyledons</taxon>
        <taxon>Gunneridae</taxon>
        <taxon>Pentapetalae</taxon>
        <taxon>asterids</taxon>
        <taxon>campanulids</taxon>
        <taxon>Asterales</taxon>
        <taxon>Asteraceae</taxon>
        <taxon>Asteroideae</taxon>
        <taxon>Anthemideae</taxon>
        <taxon>Anthemidinae</taxon>
        <taxon>Tanacetum</taxon>
    </lineage>
</organism>